<dbReference type="InParanoid" id="A0A152AAI6"/>
<dbReference type="EMBL" id="LODT01000001">
    <property type="protein sequence ID" value="KYR03087.1"/>
    <property type="molecule type" value="Genomic_DNA"/>
</dbReference>
<evidence type="ECO:0000313" key="1">
    <source>
        <dbReference type="EMBL" id="KYR03087.1"/>
    </source>
</evidence>
<protein>
    <submittedName>
        <fullName evidence="1">Uncharacterized protein</fullName>
    </submittedName>
</protein>
<comment type="caution">
    <text evidence="1">The sequence shown here is derived from an EMBL/GenBank/DDBJ whole genome shotgun (WGS) entry which is preliminary data.</text>
</comment>
<evidence type="ECO:0000313" key="2">
    <source>
        <dbReference type="Proteomes" id="UP000076078"/>
    </source>
</evidence>
<reference evidence="1 2" key="1">
    <citation type="submission" date="2015-12" db="EMBL/GenBank/DDBJ databases">
        <title>Dictyostelia acquired genes for synthesis and detection of signals that induce cell-type specialization by lateral gene transfer from prokaryotes.</title>
        <authorList>
            <person name="Gloeckner G."/>
            <person name="Schaap P."/>
        </authorList>
    </citation>
    <scope>NUCLEOTIDE SEQUENCE [LARGE SCALE GENOMIC DNA]</scope>
    <source>
        <strain evidence="1 2">TK</strain>
    </source>
</reference>
<accession>A0A152AAI6</accession>
<dbReference type="Proteomes" id="UP000076078">
    <property type="component" value="Unassembled WGS sequence"/>
</dbReference>
<gene>
    <name evidence="1" type="ORF">DLAC_00579</name>
</gene>
<sequence>MENTGYFQYINDLVEGKQIGGEHTAIKKYLIEWIEQQPYLPNGVHNLFIYFSIKNPLEIRECFSVMIQSSFPTVREFLFRLIKRDLLHQKALIQLEVIELILLGVKDDNENVFSKALDILSELKFESIFIPLRIIYILNDIIDNLLMSFINKSNSLNNEKQLNQINNAIVKLISITILSSDQPKYSAEKQHLESHLIRFISNIKSFSKLTVFTYYQSFMDISLSSLLVMLPYLTEDRALDKQKFAQISIIINSVFTKYQQSHRIEIDNTIHNLLHSTGEPTPDNVKILYILISTIDFDIIFKNNIFNILKYFKKNLMAIDDWTQIANYKRLLEKNLSAIIDSVGGLNNEIFEYLFKDPLGRVSNWECNLFKNDGQYSKWFSPLFQQLLDTENYDGINSLIIHSTNKNNMLHYKDFILPSIISLLKSSKQDQLILSLIHISSCSIDSNEILTTISNFIELEFNIMEYDNLDTNRNFQPIIRNLFDLYKSSGHQPKILEKLYGLLYSFSTNRPDSYSTSLFTEIYKYCMNHLEFISGDLMLSRVFLSISVQTFTEYMERQSKSVNDPFYCRALVELMRLSKIFNLGYNIRAMLLKYMSEIPIYSYRHMLVTVLKILYKLSNYNIAILSAPTKLDKLILNIITQEFTKDSPLNNPDGKLVKYFCKYIVTYKTTPSEVSEFIQMLIQVFNIGVLLNHPIVLVNIIGILQSNGSLTEFSYLELFKINWAHYKYSNAGTTDLLQNLATIESIIPPSSFNNLINDLKPFEPFHKYLIPYTISPRTTDVNPTLPHIVLYQIITECLKDTTINWRWIYSISFVSKSFFKLITKLSILDKYMKESNFCKINLDSPYSIISNPSSEVLINNLNFYQQSHFDRILSTAQTLIIKDNVTFNFINPEYTDTIVSLVSTNLQKLVLSSGFAQVIIMGMGKKYDMSYYTFVGKLLKSIKHSIRVDLELCPSNVDVVDNLIECRGSIDKVYVTLQTPHYQHNALFISTIKRLSEASIPLELNSIVFTSAIHQMDIYKDILKFCHSLEIIHHGQLKPGPFNALQHLKLIAQNISLPIHQDTLIFLETTDTLVSLTLQNLKWDSCVHVIKTLLRNPKIPLQTLHITVHKLSPYEIQQNFELLCSGYCKYPIIDNLLQFLPNLNIIIN</sequence>
<dbReference type="AlphaFoldDB" id="A0A152AAI6"/>
<keyword evidence="2" id="KW-1185">Reference proteome</keyword>
<name>A0A152AAI6_TIELA</name>
<organism evidence="1 2">
    <name type="scientific">Tieghemostelium lacteum</name>
    <name type="common">Slime mold</name>
    <name type="synonym">Dictyostelium lacteum</name>
    <dbReference type="NCBI Taxonomy" id="361077"/>
    <lineage>
        <taxon>Eukaryota</taxon>
        <taxon>Amoebozoa</taxon>
        <taxon>Evosea</taxon>
        <taxon>Eumycetozoa</taxon>
        <taxon>Dictyostelia</taxon>
        <taxon>Dictyosteliales</taxon>
        <taxon>Raperosteliaceae</taxon>
        <taxon>Tieghemostelium</taxon>
    </lineage>
</organism>
<proteinExistence type="predicted"/>